<dbReference type="InterPro" id="IPR026875">
    <property type="entry name" value="PHydrolase_assoc_dom"/>
</dbReference>
<sequence>MAKSMRKGMEEIEEQSLAPYACRSADATRRFPVGEDGRAFDYRTAFQRDRDRIVYSRAFRRLRQKAQAGFLPEYEDHRRNRLTHTLEVVQLARTVSRSLGLNEDLTEAIALGHDLGQPPFGPAGERALDDLMSGRLDGRGGPGLGDLGGFGRPWQSLRVVDLLEKRYDHPGLNLTDQVREGIYKSGCSSRLPEAPPDQVQHSDPPFLEAQTVLCADRVAGAVSDLDDALQSGTVDIAQVERLPVVRELRRKLGDRYRTRAGRFIKANAIHRGLTHLLVTTTILNSRKRLTSRSDRLLAGELAGTEIGMSGAAERLLADLERFLSVRVHRGFGPDRVDGRGRRVLLGLFAAYHGDPGLLEDHVLFRFRTLTGRPYLRDLSRDETAAETAGHYRGDPRFARVLSDYLAGMTDAYAMMEHARLMEMGAVPIPSVEQLRREEDR</sequence>
<dbReference type="EMBL" id="JACXWD010000016">
    <property type="protein sequence ID" value="MBD3867817.1"/>
    <property type="molecule type" value="Genomic_DNA"/>
</dbReference>
<evidence type="ECO:0000256" key="1">
    <source>
        <dbReference type="ARBA" id="ARBA00022801"/>
    </source>
</evidence>
<dbReference type="Gene3D" id="1.10.3210.10">
    <property type="entry name" value="Hypothetical protein af1432"/>
    <property type="match status" value="1"/>
</dbReference>
<organism evidence="3 4">
    <name type="scientific">Candidatus Polarisedimenticola svalbardensis</name>
    <dbReference type="NCBI Taxonomy" id="2886004"/>
    <lineage>
        <taxon>Bacteria</taxon>
        <taxon>Pseudomonadati</taxon>
        <taxon>Acidobacteriota</taxon>
        <taxon>Candidatus Polarisedimenticolia</taxon>
        <taxon>Candidatus Polarisedimenticolales</taxon>
        <taxon>Candidatus Polarisedimenticolaceae</taxon>
        <taxon>Candidatus Polarisedimenticola</taxon>
    </lineage>
</organism>
<dbReference type="Pfam" id="PF13286">
    <property type="entry name" value="HD_assoc"/>
    <property type="match status" value="1"/>
</dbReference>
<gene>
    <name evidence="3" type="ORF">IFK94_06820</name>
</gene>
<reference evidence="3 4" key="1">
    <citation type="submission" date="2020-08" db="EMBL/GenBank/DDBJ databases">
        <title>Acidobacteriota in marine sediments use diverse sulfur dissimilation pathways.</title>
        <authorList>
            <person name="Wasmund K."/>
        </authorList>
    </citation>
    <scope>NUCLEOTIDE SEQUENCE [LARGE SCALE GENOMIC DNA]</scope>
    <source>
        <strain evidence="3">MAG AM4</strain>
    </source>
</reference>
<accession>A0A8J6XZS3</accession>
<dbReference type="InterPro" id="IPR003607">
    <property type="entry name" value="HD/PDEase_dom"/>
</dbReference>
<dbReference type="InterPro" id="IPR006674">
    <property type="entry name" value="HD_domain"/>
</dbReference>
<evidence type="ECO:0000313" key="3">
    <source>
        <dbReference type="EMBL" id="MBD3867817.1"/>
    </source>
</evidence>
<dbReference type="CDD" id="cd00077">
    <property type="entry name" value="HDc"/>
    <property type="match status" value="1"/>
</dbReference>
<dbReference type="Pfam" id="PF01966">
    <property type="entry name" value="HD"/>
    <property type="match status" value="1"/>
</dbReference>
<protein>
    <submittedName>
        <fullName evidence="3">HD domain-containing protein</fullName>
    </submittedName>
</protein>
<evidence type="ECO:0000259" key="2">
    <source>
        <dbReference type="PROSITE" id="PS51831"/>
    </source>
</evidence>
<evidence type="ECO:0000313" key="4">
    <source>
        <dbReference type="Proteomes" id="UP000648239"/>
    </source>
</evidence>
<dbReference type="GO" id="GO:0016787">
    <property type="term" value="F:hydrolase activity"/>
    <property type="evidence" value="ECO:0007669"/>
    <property type="project" value="UniProtKB-KW"/>
</dbReference>
<dbReference type="Proteomes" id="UP000648239">
    <property type="component" value="Unassembled WGS sequence"/>
</dbReference>
<feature type="domain" description="HD" evidence="2">
    <location>
        <begin position="81"/>
        <end position="221"/>
    </location>
</feature>
<dbReference type="SUPFAM" id="SSF109604">
    <property type="entry name" value="HD-domain/PDEase-like"/>
    <property type="match status" value="1"/>
</dbReference>
<comment type="caution">
    <text evidence="3">The sequence shown here is derived from an EMBL/GenBank/DDBJ whole genome shotgun (WGS) entry which is preliminary data.</text>
</comment>
<dbReference type="PROSITE" id="PS51831">
    <property type="entry name" value="HD"/>
    <property type="match status" value="1"/>
</dbReference>
<dbReference type="AlphaFoldDB" id="A0A8J6XZS3"/>
<dbReference type="SMART" id="SM00471">
    <property type="entry name" value="HDc"/>
    <property type="match status" value="1"/>
</dbReference>
<name>A0A8J6XZS3_9BACT</name>
<proteinExistence type="predicted"/>
<keyword evidence="1" id="KW-0378">Hydrolase</keyword>